<dbReference type="OrthoDB" id="3609723at2"/>
<dbReference type="Pfam" id="PF08501">
    <property type="entry name" value="Shikimate_dh_N"/>
    <property type="match status" value="1"/>
</dbReference>
<proteinExistence type="predicted"/>
<dbReference type="GO" id="GO:0005829">
    <property type="term" value="C:cytosol"/>
    <property type="evidence" value="ECO:0007669"/>
    <property type="project" value="TreeGrafter"/>
</dbReference>
<keyword evidence="2" id="KW-0028">Amino-acid biosynthesis</keyword>
<evidence type="ECO:0000259" key="3">
    <source>
        <dbReference type="Pfam" id="PF08501"/>
    </source>
</evidence>
<evidence type="ECO:0000256" key="2">
    <source>
        <dbReference type="ARBA" id="ARBA00023141"/>
    </source>
</evidence>
<evidence type="ECO:0000313" key="6">
    <source>
        <dbReference type="Proteomes" id="UP000268652"/>
    </source>
</evidence>
<gene>
    <name evidence="5" type="ORF">D7318_31255</name>
    <name evidence="4" type="ORF">D7319_31260</name>
</gene>
<sequence>MTELLPPGVPDAPGARTGHAPVAIDGSTRLFAVLGDPVAQVRAPALLNPLFAGLGLNAVLFPVRVPAGRLADVVHGLHGIANLDGLLVTVPHKFAAGRLAARRSRAAELIGGVNALRRGPDGAWEGDNFDGAGFVRGLRRAGYDPTGWRAALAGAGGAGAAIAVALLDAGVAHLSVWDPDPGRLDALTGRLARHWPGRVTGAAEPLLTGADLAVNATPLGLRPGDPLPFRPAALPPGALVADVVMTPADTALLRVAAGVGLRTHRGSHMLEAQLELYQDFFGLHPTPRTRRG</sequence>
<dbReference type="EMBL" id="RBDY01000047">
    <property type="protein sequence ID" value="RKN13443.1"/>
    <property type="molecule type" value="Genomic_DNA"/>
</dbReference>
<dbReference type="InterPro" id="IPR022893">
    <property type="entry name" value="Shikimate_DH_fam"/>
</dbReference>
<dbReference type="InterPro" id="IPR046346">
    <property type="entry name" value="Aminoacid_DH-like_N_sf"/>
</dbReference>
<dbReference type="Proteomes" id="UP000275024">
    <property type="component" value="Unassembled WGS sequence"/>
</dbReference>
<dbReference type="PANTHER" id="PTHR21089:SF1">
    <property type="entry name" value="BIFUNCTIONAL 3-DEHYDROQUINATE DEHYDRATASE_SHIKIMATE DEHYDROGENASE, CHLOROPLASTIC"/>
    <property type="match status" value="1"/>
</dbReference>
<reference evidence="6 7" key="1">
    <citation type="submission" date="2018-09" db="EMBL/GenBank/DDBJ databases">
        <title>Streptomyces sp. nov. DS1-2, an endophytic actinomycete isolated from roots of Dendrobium scabrilingue.</title>
        <authorList>
            <person name="Kuncharoen N."/>
            <person name="Kudo T."/>
            <person name="Ohkuma M."/>
            <person name="Yuki M."/>
            <person name="Tanasupawat S."/>
        </authorList>
    </citation>
    <scope>NUCLEOTIDE SEQUENCE [LARGE SCALE GENOMIC DNA]</scope>
    <source>
        <strain evidence="4 7">AZ1-7</strain>
        <strain evidence="5 6">DS1-2</strain>
    </source>
</reference>
<evidence type="ECO:0000313" key="5">
    <source>
        <dbReference type="EMBL" id="RKN13443.1"/>
    </source>
</evidence>
<accession>A0A3A9VSP4</accession>
<dbReference type="GO" id="GO:0009423">
    <property type="term" value="P:chorismate biosynthetic process"/>
    <property type="evidence" value="ECO:0007669"/>
    <property type="project" value="TreeGrafter"/>
</dbReference>
<dbReference type="Gene3D" id="3.40.50.10860">
    <property type="entry name" value="Leucine Dehydrogenase, chain A, domain 1"/>
    <property type="match status" value="1"/>
</dbReference>
<dbReference type="EMBL" id="RBDX01000047">
    <property type="protein sequence ID" value="RKN03582.1"/>
    <property type="molecule type" value="Genomic_DNA"/>
</dbReference>
<dbReference type="Gene3D" id="3.40.50.720">
    <property type="entry name" value="NAD(P)-binding Rossmann-like Domain"/>
    <property type="match status" value="1"/>
</dbReference>
<evidence type="ECO:0000256" key="1">
    <source>
        <dbReference type="ARBA" id="ARBA00004871"/>
    </source>
</evidence>
<protein>
    <submittedName>
        <fullName evidence="4">Shikimate dehydrogenase</fullName>
    </submittedName>
</protein>
<name>A0A3A9VSP4_9ACTN</name>
<dbReference type="GO" id="GO:0009073">
    <property type="term" value="P:aromatic amino acid family biosynthetic process"/>
    <property type="evidence" value="ECO:0007669"/>
    <property type="project" value="UniProtKB-KW"/>
</dbReference>
<dbReference type="SUPFAM" id="SSF53223">
    <property type="entry name" value="Aminoacid dehydrogenase-like, N-terminal domain"/>
    <property type="match status" value="1"/>
</dbReference>
<organism evidence="4 7">
    <name type="scientific">Streptomyces radicis</name>
    <dbReference type="NCBI Taxonomy" id="1750517"/>
    <lineage>
        <taxon>Bacteria</taxon>
        <taxon>Bacillati</taxon>
        <taxon>Actinomycetota</taxon>
        <taxon>Actinomycetes</taxon>
        <taxon>Kitasatosporales</taxon>
        <taxon>Streptomycetaceae</taxon>
        <taxon>Streptomyces</taxon>
    </lineage>
</organism>
<dbReference type="RefSeq" id="WP_120700628.1">
    <property type="nucleotide sequence ID" value="NZ_RBDX01000047.1"/>
</dbReference>
<dbReference type="AlphaFoldDB" id="A0A3A9VSP4"/>
<evidence type="ECO:0000313" key="7">
    <source>
        <dbReference type="Proteomes" id="UP000275024"/>
    </source>
</evidence>
<dbReference type="PANTHER" id="PTHR21089">
    <property type="entry name" value="SHIKIMATE DEHYDROGENASE"/>
    <property type="match status" value="1"/>
</dbReference>
<evidence type="ECO:0000313" key="4">
    <source>
        <dbReference type="EMBL" id="RKN03582.1"/>
    </source>
</evidence>
<dbReference type="GO" id="GO:0019632">
    <property type="term" value="P:shikimate metabolic process"/>
    <property type="evidence" value="ECO:0007669"/>
    <property type="project" value="TreeGrafter"/>
</dbReference>
<dbReference type="InterPro" id="IPR036291">
    <property type="entry name" value="NAD(P)-bd_dom_sf"/>
</dbReference>
<keyword evidence="6" id="KW-1185">Reference proteome</keyword>
<comment type="pathway">
    <text evidence="1">Metabolic intermediate biosynthesis; chorismate biosynthesis; chorismate from D-erythrose 4-phosphate and phosphoenolpyruvate: step 4/7.</text>
</comment>
<dbReference type="Proteomes" id="UP000268652">
    <property type="component" value="Unassembled WGS sequence"/>
</dbReference>
<dbReference type="InterPro" id="IPR013708">
    <property type="entry name" value="Shikimate_DH-bd_N"/>
</dbReference>
<dbReference type="GO" id="GO:0050661">
    <property type="term" value="F:NADP binding"/>
    <property type="evidence" value="ECO:0007669"/>
    <property type="project" value="TreeGrafter"/>
</dbReference>
<feature type="domain" description="Shikimate dehydrogenase substrate binding N-terminal" evidence="3">
    <location>
        <begin position="33"/>
        <end position="115"/>
    </location>
</feature>
<dbReference type="SUPFAM" id="SSF51735">
    <property type="entry name" value="NAD(P)-binding Rossmann-fold domains"/>
    <property type="match status" value="1"/>
</dbReference>
<comment type="caution">
    <text evidence="4">The sequence shown here is derived from an EMBL/GenBank/DDBJ whole genome shotgun (WGS) entry which is preliminary data.</text>
</comment>
<keyword evidence="2" id="KW-0057">Aromatic amino acid biosynthesis</keyword>
<dbReference type="GO" id="GO:0004764">
    <property type="term" value="F:shikimate 3-dehydrogenase (NADP+) activity"/>
    <property type="evidence" value="ECO:0007669"/>
    <property type="project" value="InterPro"/>
</dbReference>